<organism evidence="2">
    <name type="scientific">hydrothermal vent metagenome</name>
    <dbReference type="NCBI Taxonomy" id="652676"/>
    <lineage>
        <taxon>unclassified sequences</taxon>
        <taxon>metagenomes</taxon>
        <taxon>ecological metagenomes</taxon>
    </lineage>
</organism>
<gene>
    <name evidence="2" type="ORF">MNBD_BACTEROID02-1354</name>
</gene>
<sequence>MLTDNVLWGIGAFIIGFIIIVISKILNHKKKGLLNSLIAFILVFSLFPLGFFNAGFTNSIVNFVGGIITENFKYKFMINGILWTLIGTGIIWLAIKCEKKHYTQQ</sequence>
<evidence type="ECO:0000313" key="2">
    <source>
        <dbReference type="EMBL" id="VAV84210.1"/>
    </source>
</evidence>
<accession>A0A3B0QS13</accession>
<name>A0A3B0QS13_9ZZZZ</name>
<feature type="transmembrane region" description="Helical" evidence="1">
    <location>
        <begin position="76"/>
        <end position="95"/>
    </location>
</feature>
<protein>
    <recommendedName>
        <fullName evidence="3">Integral membrane protein</fullName>
    </recommendedName>
</protein>
<proteinExistence type="predicted"/>
<keyword evidence="1" id="KW-1133">Transmembrane helix</keyword>
<feature type="transmembrane region" description="Helical" evidence="1">
    <location>
        <begin position="6"/>
        <end position="26"/>
    </location>
</feature>
<feature type="transmembrane region" description="Helical" evidence="1">
    <location>
        <begin position="33"/>
        <end position="56"/>
    </location>
</feature>
<evidence type="ECO:0000256" key="1">
    <source>
        <dbReference type="SAM" id="Phobius"/>
    </source>
</evidence>
<evidence type="ECO:0008006" key="3">
    <source>
        <dbReference type="Google" id="ProtNLM"/>
    </source>
</evidence>
<dbReference type="AlphaFoldDB" id="A0A3B0QS13"/>
<keyword evidence="1" id="KW-0812">Transmembrane</keyword>
<reference evidence="2" key="1">
    <citation type="submission" date="2018-06" db="EMBL/GenBank/DDBJ databases">
        <authorList>
            <person name="Zhirakovskaya E."/>
        </authorList>
    </citation>
    <scope>NUCLEOTIDE SEQUENCE</scope>
</reference>
<keyword evidence="1" id="KW-0472">Membrane</keyword>
<dbReference type="EMBL" id="UOEB01000136">
    <property type="protein sequence ID" value="VAV84210.1"/>
    <property type="molecule type" value="Genomic_DNA"/>
</dbReference>